<dbReference type="AlphaFoldDB" id="A0A0G4FGQ8"/>
<organism evidence="2">
    <name type="scientific">Chromera velia CCMP2878</name>
    <dbReference type="NCBI Taxonomy" id="1169474"/>
    <lineage>
        <taxon>Eukaryota</taxon>
        <taxon>Sar</taxon>
        <taxon>Alveolata</taxon>
        <taxon>Colpodellida</taxon>
        <taxon>Chromeraceae</taxon>
        <taxon>Chromera</taxon>
    </lineage>
</organism>
<feature type="region of interest" description="Disordered" evidence="1">
    <location>
        <begin position="356"/>
        <end position="400"/>
    </location>
</feature>
<proteinExistence type="predicted"/>
<feature type="compositionally biased region" description="Acidic residues" evidence="1">
    <location>
        <begin position="389"/>
        <end position="400"/>
    </location>
</feature>
<reference evidence="2" key="1">
    <citation type="submission" date="2014-11" db="EMBL/GenBank/DDBJ databases">
        <authorList>
            <person name="Otto D Thomas"/>
            <person name="Naeem Raeece"/>
        </authorList>
    </citation>
    <scope>NUCLEOTIDE SEQUENCE</scope>
</reference>
<dbReference type="EMBL" id="CDMZ01000355">
    <property type="protein sequence ID" value="CEM12512.1"/>
    <property type="molecule type" value="Genomic_DNA"/>
</dbReference>
<evidence type="ECO:0000313" key="2">
    <source>
        <dbReference type="EMBL" id="CEM12512.1"/>
    </source>
</evidence>
<sequence>MGCGTTKPRPVDSSLPQDGGTKTPGVGVPVHVGVVRTVSLIEHAEPLYSGLESPTAKEYIDKGGPYAVALLALDELHPKLNEPIEMRQCKLFEACIFLASQANKQNPNKENADLVIKPAIEAYSKMVSQTSTGESFDLCTRLGKSVDALCTLSLSSAYYFAASGFHTGCQKIAASLSADQQALSADPKKAEALCWMLRALERLTSVRDLMGFYLDNKVVELGRGLGKGSETVTAREGIRLLAKLFQLDSAFSGAYYRSFASGWEGDVEMFLEAMERFPEDKNVQVVACQCLSASASSHQEVLECMTDATRRQRYMDLREKALAAHGAEGGLWWRAAVNVLKSLLELADRAAEDERIARETKSKRKIEGIHQGYPVKLDPSHPSFKELQDADAEGAGEEGS</sequence>
<dbReference type="VEuPathDB" id="CryptoDB:Cvel_16892"/>
<gene>
    <name evidence="2" type="ORF">Cvel_16892</name>
</gene>
<feature type="region of interest" description="Disordered" evidence="1">
    <location>
        <begin position="1"/>
        <end position="26"/>
    </location>
</feature>
<feature type="compositionally biased region" description="Basic and acidic residues" evidence="1">
    <location>
        <begin position="356"/>
        <end position="368"/>
    </location>
</feature>
<accession>A0A0G4FGQ8</accession>
<name>A0A0G4FGQ8_9ALVE</name>
<evidence type="ECO:0000256" key="1">
    <source>
        <dbReference type="SAM" id="MobiDB-lite"/>
    </source>
</evidence>
<protein>
    <submittedName>
        <fullName evidence="2">Uncharacterized protein</fullName>
    </submittedName>
</protein>